<name>B9Z0K5_9NEIS</name>
<keyword evidence="2" id="KW-1185">Reference proteome</keyword>
<evidence type="ECO:0000313" key="1">
    <source>
        <dbReference type="EMBL" id="EEG09611.1"/>
    </source>
</evidence>
<dbReference type="EMBL" id="ACIS01000002">
    <property type="protein sequence ID" value="EEG09611.1"/>
    <property type="molecule type" value="Genomic_DNA"/>
</dbReference>
<reference evidence="1 2" key="1">
    <citation type="submission" date="2009-02" db="EMBL/GenBank/DDBJ databases">
        <title>Sequencing of the draft genome and assembly of Lutiella nitroferrum 2002.</title>
        <authorList>
            <consortium name="US DOE Joint Genome Institute (JGI-PGF)"/>
            <person name="Lucas S."/>
            <person name="Copeland A."/>
            <person name="Lapidus A."/>
            <person name="Glavina del Rio T."/>
            <person name="Tice H."/>
            <person name="Bruce D."/>
            <person name="Goodwin L."/>
            <person name="Pitluck S."/>
            <person name="Larimer F."/>
            <person name="Land M.L."/>
            <person name="Hauser L."/>
            <person name="Coates J.D."/>
        </authorList>
    </citation>
    <scope>NUCLEOTIDE SEQUENCE [LARGE SCALE GENOMIC DNA]</scope>
    <source>
        <strain evidence="1 2">2002</strain>
    </source>
</reference>
<sequence length="46" mass="5292">MKLVQMVATWFPLILSLREMLKWCEANCDEGCSIGHFTVEFQTEGV</sequence>
<comment type="caution">
    <text evidence="1">The sequence shown here is derived from an EMBL/GenBank/DDBJ whole genome shotgun (WGS) entry which is preliminary data.</text>
</comment>
<dbReference type="Proteomes" id="UP000003165">
    <property type="component" value="Unassembled WGS sequence"/>
</dbReference>
<organism evidence="1 2">
    <name type="scientific">Pseudogulbenkiania ferrooxidans 2002</name>
    <dbReference type="NCBI Taxonomy" id="279714"/>
    <lineage>
        <taxon>Bacteria</taxon>
        <taxon>Pseudomonadati</taxon>
        <taxon>Pseudomonadota</taxon>
        <taxon>Betaproteobacteria</taxon>
        <taxon>Neisseriales</taxon>
        <taxon>Chromobacteriaceae</taxon>
        <taxon>Pseudogulbenkiania</taxon>
    </lineage>
</organism>
<protein>
    <submittedName>
        <fullName evidence="1">Uncharacterized protein</fullName>
    </submittedName>
</protein>
<proteinExistence type="predicted"/>
<dbReference type="AlphaFoldDB" id="B9Z0K5"/>
<accession>B9Z0K5</accession>
<gene>
    <name evidence="1" type="ORF">FuraDRAFT_0627</name>
</gene>
<evidence type="ECO:0000313" key="2">
    <source>
        <dbReference type="Proteomes" id="UP000003165"/>
    </source>
</evidence>